<dbReference type="InterPro" id="IPR011051">
    <property type="entry name" value="RmlC_Cupin_sf"/>
</dbReference>
<organism evidence="1 2">
    <name type="scientific">Clathrus columnatus</name>
    <dbReference type="NCBI Taxonomy" id="1419009"/>
    <lineage>
        <taxon>Eukaryota</taxon>
        <taxon>Fungi</taxon>
        <taxon>Dikarya</taxon>
        <taxon>Basidiomycota</taxon>
        <taxon>Agaricomycotina</taxon>
        <taxon>Agaricomycetes</taxon>
        <taxon>Phallomycetidae</taxon>
        <taxon>Phallales</taxon>
        <taxon>Clathraceae</taxon>
        <taxon>Clathrus</taxon>
    </lineage>
</organism>
<dbReference type="EMBL" id="BPWL01000003">
    <property type="protein sequence ID" value="GJJ08802.1"/>
    <property type="molecule type" value="Genomic_DNA"/>
</dbReference>
<gene>
    <name evidence="1" type="ORF">Clacol_003021</name>
</gene>
<dbReference type="PANTHER" id="PTHR36156:SF2">
    <property type="entry name" value="CUPIN TYPE-2 DOMAIN-CONTAINING PROTEIN"/>
    <property type="match status" value="1"/>
</dbReference>
<proteinExistence type="predicted"/>
<dbReference type="Proteomes" id="UP001050691">
    <property type="component" value="Unassembled WGS sequence"/>
</dbReference>
<keyword evidence="2" id="KW-1185">Reference proteome</keyword>
<sequence>MSDSNNPAELTPPRRIITGHNAEGKAVVLYNEPVPVQTHGDVRFMSVWSSEGAPTRDNVDKSRTIDYNILLKGQLVLIMDDDVRTEVGLNDAVIQRGTRHAWHNPSKTEWSRWVTVLVHAEPIERDGKPLEDLWEV</sequence>
<reference evidence="1" key="1">
    <citation type="submission" date="2021-10" db="EMBL/GenBank/DDBJ databases">
        <title>De novo Genome Assembly of Clathrus columnatus (Basidiomycota, Fungi) Using Illumina and Nanopore Sequence Data.</title>
        <authorList>
            <person name="Ogiso-Tanaka E."/>
            <person name="Itagaki H."/>
            <person name="Hosoya T."/>
            <person name="Hosaka K."/>
        </authorList>
    </citation>
    <scope>NUCLEOTIDE SEQUENCE</scope>
    <source>
        <strain evidence="1">MO-923</strain>
    </source>
</reference>
<evidence type="ECO:0000313" key="2">
    <source>
        <dbReference type="Proteomes" id="UP001050691"/>
    </source>
</evidence>
<evidence type="ECO:0008006" key="3">
    <source>
        <dbReference type="Google" id="ProtNLM"/>
    </source>
</evidence>
<name>A0AAV5A5P1_9AGAM</name>
<dbReference type="Gene3D" id="2.60.120.10">
    <property type="entry name" value="Jelly Rolls"/>
    <property type="match status" value="1"/>
</dbReference>
<dbReference type="InterPro" id="IPR047142">
    <property type="entry name" value="OryJ/VirC-like"/>
</dbReference>
<protein>
    <recommendedName>
        <fullName evidence="3">Cupin 2 conserved barrel domain-containing protein</fullName>
    </recommendedName>
</protein>
<dbReference type="InterPro" id="IPR014710">
    <property type="entry name" value="RmlC-like_jellyroll"/>
</dbReference>
<dbReference type="PANTHER" id="PTHR36156">
    <property type="entry name" value="SLR2101 PROTEIN"/>
    <property type="match status" value="1"/>
</dbReference>
<dbReference type="SUPFAM" id="SSF51182">
    <property type="entry name" value="RmlC-like cupins"/>
    <property type="match status" value="1"/>
</dbReference>
<dbReference type="AlphaFoldDB" id="A0AAV5A5P1"/>
<comment type="caution">
    <text evidence="1">The sequence shown here is derived from an EMBL/GenBank/DDBJ whole genome shotgun (WGS) entry which is preliminary data.</text>
</comment>
<accession>A0AAV5A5P1</accession>
<evidence type="ECO:0000313" key="1">
    <source>
        <dbReference type="EMBL" id="GJJ08802.1"/>
    </source>
</evidence>